<sequence length="151" mass="17614">MTLILYLFISRNRSLKKIKNETDEILLAHKNIGFPEIEKTIQLKIMTTGDLTPIAELIPAYRNRDAPLKLLKHYITISKKELAEHLKESGFIEKQKIENAPGAKHDGIWLQGNRIIEQEKGYVHRSWDVKNEDQAAEIYCDLLWQKIKSNY</sequence>
<evidence type="ECO:0000313" key="2">
    <source>
        <dbReference type="Proteomes" id="UP001155077"/>
    </source>
</evidence>
<organism evidence="1 2">
    <name type="scientific">Gramella jeungdoensis</name>
    <dbReference type="NCBI Taxonomy" id="708091"/>
    <lineage>
        <taxon>Bacteria</taxon>
        <taxon>Pseudomonadati</taxon>
        <taxon>Bacteroidota</taxon>
        <taxon>Flavobacteriia</taxon>
        <taxon>Flavobacteriales</taxon>
        <taxon>Flavobacteriaceae</taxon>
        <taxon>Christiangramia</taxon>
    </lineage>
</organism>
<accession>A0ABT0Z085</accession>
<reference evidence="1" key="1">
    <citation type="submission" date="2022-06" db="EMBL/GenBank/DDBJ databases">
        <title>Gramella sediminis sp. nov., isolated from deep-sea sediment of the Indian Ocean.</title>
        <authorList>
            <person name="Yang L."/>
        </authorList>
    </citation>
    <scope>NUCLEOTIDE SEQUENCE</scope>
    <source>
        <strain evidence="1">HMD3159</strain>
    </source>
</reference>
<evidence type="ECO:0000313" key="1">
    <source>
        <dbReference type="EMBL" id="MCM8568572.1"/>
    </source>
</evidence>
<dbReference type="Proteomes" id="UP001155077">
    <property type="component" value="Unassembled WGS sequence"/>
</dbReference>
<dbReference type="EMBL" id="JAMSCK010000002">
    <property type="protein sequence ID" value="MCM8568572.1"/>
    <property type="molecule type" value="Genomic_DNA"/>
</dbReference>
<comment type="caution">
    <text evidence="1">The sequence shown here is derived from an EMBL/GenBank/DDBJ whole genome shotgun (WGS) entry which is preliminary data.</text>
</comment>
<name>A0ABT0Z085_9FLAO</name>
<proteinExistence type="predicted"/>
<keyword evidence="2" id="KW-1185">Reference proteome</keyword>
<protein>
    <submittedName>
        <fullName evidence="1">Uncharacterized protein</fullName>
    </submittedName>
</protein>
<gene>
    <name evidence="1" type="ORF">NE848_04230</name>
</gene>
<dbReference type="RefSeq" id="WP_252110974.1">
    <property type="nucleotide sequence ID" value="NZ_JAMSCK010000002.1"/>
</dbReference>